<dbReference type="AlphaFoldDB" id="A0A2Z7AJ23"/>
<dbReference type="OrthoDB" id="1933455at2759"/>
<reference evidence="1 2" key="1">
    <citation type="journal article" date="2015" name="Proc. Natl. Acad. Sci. U.S.A.">
        <title>The resurrection genome of Boea hygrometrica: A blueprint for survival of dehydration.</title>
        <authorList>
            <person name="Xiao L."/>
            <person name="Yang G."/>
            <person name="Zhang L."/>
            <person name="Yang X."/>
            <person name="Zhao S."/>
            <person name="Ji Z."/>
            <person name="Zhou Q."/>
            <person name="Hu M."/>
            <person name="Wang Y."/>
            <person name="Chen M."/>
            <person name="Xu Y."/>
            <person name="Jin H."/>
            <person name="Xiao X."/>
            <person name="Hu G."/>
            <person name="Bao F."/>
            <person name="Hu Y."/>
            <person name="Wan P."/>
            <person name="Li L."/>
            <person name="Deng X."/>
            <person name="Kuang T."/>
            <person name="Xiang C."/>
            <person name="Zhu J.K."/>
            <person name="Oliver M.J."/>
            <person name="He Y."/>
        </authorList>
    </citation>
    <scope>NUCLEOTIDE SEQUENCE [LARGE SCALE GENOMIC DNA]</scope>
    <source>
        <strain evidence="2">cv. XS01</strain>
    </source>
</reference>
<accession>A0A2Z7AJ23</accession>
<name>A0A2Z7AJ23_9LAMI</name>
<dbReference type="EMBL" id="KV014936">
    <property type="protein sequence ID" value="KZV21140.1"/>
    <property type="molecule type" value="Genomic_DNA"/>
</dbReference>
<dbReference type="Proteomes" id="UP000250235">
    <property type="component" value="Unassembled WGS sequence"/>
</dbReference>
<organism evidence="1 2">
    <name type="scientific">Dorcoceras hygrometricum</name>
    <dbReference type="NCBI Taxonomy" id="472368"/>
    <lineage>
        <taxon>Eukaryota</taxon>
        <taxon>Viridiplantae</taxon>
        <taxon>Streptophyta</taxon>
        <taxon>Embryophyta</taxon>
        <taxon>Tracheophyta</taxon>
        <taxon>Spermatophyta</taxon>
        <taxon>Magnoliopsida</taxon>
        <taxon>eudicotyledons</taxon>
        <taxon>Gunneridae</taxon>
        <taxon>Pentapetalae</taxon>
        <taxon>asterids</taxon>
        <taxon>lamiids</taxon>
        <taxon>Lamiales</taxon>
        <taxon>Gesneriaceae</taxon>
        <taxon>Didymocarpoideae</taxon>
        <taxon>Trichosporeae</taxon>
        <taxon>Loxocarpinae</taxon>
        <taxon>Dorcoceras</taxon>
    </lineage>
</organism>
<evidence type="ECO:0000313" key="1">
    <source>
        <dbReference type="EMBL" id="KZV21140.1"/>
    </source>
</evidence>
<gene>
    <name evidence="1" type="ORF">F511_13206</name>
</gene>
<keyword evidence="2" id="KW-1185">Reference proteome</keyword>
<proteinExistence type="predicted"/>
<sequence>MQKMLLAMSSATLAQSRAKTSSDVDELPMAKLAEARTGGQDSKRKVVIASSDSEYMASLMLPEIRRKQWTKRTKLVRLNSIESMTLINSMAKLEDDFMLWAKTEKVSGLLQRRLLVQFRLYEEQLHEAVGKNRKEFDKAAPSANYDHMCIQFLERELNHIMKPDRFQIFQAGLPILVPESSASGNFSTDDTSGVTWAEARTLFKLGTTAPAEEAEQAMSVQPAHELIAVEELPPVVQDFYVEYAEATDSLEQQAPVAGQRDTREEH</sequence>
<evidence type="ECO:0000313" key="2">
    <source>
        <dbReference type="Proteomes" id="UP000250235"/>
    </source>
</evidence>
<protein>
    <submittedName>
        <fullName evidence="1">Uncharacterized protein</fullName>
    </submittedName>
</protein>